<proteinExistence type="predicted"/>
<comment type="caution">
    <text evidence="1">The sequence shown here is derived from an EMBL/GenBank/DDBJ whole genome shotgun (WGS) entry which is preliminary data.</text>
</comment>
<dbReference type="Gene3D" id="1.10.8.200">
    <property type="entry name" value="Replisome organizer (g39p helicase loader/inhibitor protein)"/>
    <property type="match status" value="1"/>
</dbReference>
<dbReference type="Proteomes" id="UP000032534">
    <property type="component" value="Unassembled WGS sequence"/>
</dbReference>
<name>A0A0D7WX39_9BACL</name>
<reference evidence="1 2" key="1">
    <citation type="submission" date="2014-11" db="EMBL/GenBank/DDBJ databases">
        <title>Draft Genome Sequences of Paenibacillus polymyxa NRRL B-30509 and Paenibacillus terrae NRRL B-30644, Strains from a Poultry Environment that Produce Tridecaptin A and Paenicidins.</title>
        <authorList>
            <person name="van Belkum M.J."/>
            <person name="Lohans C.T."/>
            <person name="Vederas J.C."/>
        </authorList>
    </citation>
    <scope>NUCLEOTIDE SEQUENCE [LARGE SCALE GENOMIC DNA]</scope>
    <source>
        <strain evidence="1 2">NRRL B-30644</strain>
    </source>
</reference>
<evidence type="ECO:0000313" key="1">
    <source>
        <dbReference type="EMBL" id="KJD42297.1"/>
    </source>
</evidence>
<evidence type="ECO:0008006" key="3">
    <source>
        <dbReference type="Google" id="ProtNLM"/>
    </source>
</evidence>
<evidence type="ECO:0000313" key="2">
    <source>
        <dbReference type="Proteomes" id="UP000032534"/>
    </source>
</evidence>
<dbReference type="EMBL" id="JTHP01000141">
    <property type="protein sequence ID" value="KJD42297.1"/>
    <property type="molecule type" value="Genomic_DNA"/>
</dbReference>
<organism evidence="1 2">
    <name type="scientific">Paenibacillus terrae</name>
    <dbReference type="NCBI Taxonomy" id="159743"/>
    <lineage>
        <taxon>Bacteria</taxon>
        <taxon>Bacillati</taxon>
        <taxon>Bacillota</taxon>
        <taxon>Bacilli</taxon>
        <taxon>Bacillales</taxon>
        <taxon>Paenibacillaceae</taxon>
        <taxon>Paenibacillus</taxon>
    </lineage>
</organism>
<protein>
    <recommendedName>
        <fullName evidence="3">Replicative helicase inhibitor G39P N-terminal domain-containing protein</fullName>
    </recommendedName>
</protein>
<sequence length="100" mass="11895">MVKDQETFNVWYNLVKDVPFEVAHQNVILHLQTSPFFPKPVDIIGDYLTRQPSYYELQRAEEQADALALEEYNQQAVPMPNHIRERLERLNARMRVKHES</sequence>
<dbReference type="PATRIC" id="fig|159743.3.peg.6480"/>
<accession>A0A0D7WX39</accession>
<keyword evidence="2" id="KW-1185">Reference proteome</keyword>
<gene>
    <name evidence="1" type="ORF">QD47_29060</name>
</gene>
<dbReference type="AlphaFoldDB" id="A0A0D7WX39"/>